<evidence type="ECO:0000313" key="5">
    <source>
        <dbReference type="Proteomes" id="UP000660454"/>
    </source>
</evidence>
<gene>
    <name evidence="4" type="ORF">Msi02_54020</name>
</gene>
<proteinExistence type="predicted"/>
<evidence type="ECO:0000256" key="1">
    <source>
        <dbReference type="SAM" id="MobiDB-lite"/>
    </source>
</evidence>
<comment type="caution">
    <text evidence="4">The sequence shown here is derived from an EMBL/GenBank/DDBJ whole genome shotgun (WGS) entry which is preliminary data.</text>
</comment>
<dbReference type="Proteomes" id="UP000660454">
    <property type="component" value="Unassembled WGS sequence"/>
</dbReference>
<dbReference type="SUPFAM" id="SSF50370">
    <property type="entry name" value="Ricin B-like lectins"/>
    <property type="match status" value="1"/>
</dbReference>
<feature type="domain" description="CBM6" evidence="3">
    <location>
        <begin position="411"/>
        <end position="531"/>
    </location>
</feature>
<organism evidence="4 5">
    <name type="scientific">Microbispora siamensis</name>
    <dbReference type="NCBI Taxonomy" id="564413"/>
    <lineage>
        <taxon>Bacteria</taxon>
        <taxon>Bacillati</taxon>
        <taxon>Actinomycetota</taxon>
        <taxon>Actinomycetes</taxon>
        <taxon>Streptosporangiales</taxon>
        <taxon>Streptosporangiaceae</taxon>
        <taxon>Microbispora</taxon>
    </lineage>
</organism>
<dbReference type="InterPro" id="IPR000772">
    <property type="entry name" value="Ricin_B_lectin"/>
</dbReference>
<dbReference type="PANTHER" id="PTHR38792">
    <property type="entry name" value="BNR/ASP-BOX REPEAT DOMAIN PROTEIN (AFU_ORTHOLOGUE AFUA_7G06430)-RELATED"/>
    <property type="match status" value="1"/>
</dbReference>
<dbReference type="InterPro" id="IPR008979">
    <property type="entry name" value="Galactose-bd-like_sf"/>
</dbReference>
<dbReference type="InterPro" id="IPR005084">
    <property type="entry name" value="CBM6"/>
</dbReference>
<dbReference type="InterPro" id="IPR011040">
    <property type="entry name" value="Sialidase"/>
</dbReference>
<feature type="region of interest" description="Disordered" evidence="1">
    <location>
        <begin position="604"/>
        <end position="623"/>
    </location>
</feature>
<keyword evidence="2" id="KW-0732">Signal</keyword>
<dbReference type="SUPFAM" id="SSF50939">
    <property type="entry name" value="Sialidases"/>
    <property type="match status" value="1"/>
</dbReference>
<accession>A0ABQ4GT91</accession>
<feature type="signal peptide" evidence="2">
    <location>
        <begin position="1"/>
        <end position="23"/>
    </location>
</feature>
<evidence type="ECO:0000313" key="4">
    <source>
        <dbReference type="EMBL" id="GIH64585.1"/>
    </source>
</evidence>
<dbReference type="Gene3D" id="2.80.10.50">
    <property type="match status" value="1"/>
</dbReference>
<evidence type="ECO:0000256" key="2">
    <source>
        <dbReference type="SAM" id="SignalP"/>
    </source>
</evidence>
<dbReference type="InterPro" id="IPR036278">
    <property type="entry name" value="Sialidase_sf"/>
</dbReference>
<sequence length="681" mass="72342">MKAILTTLVLLAALLVPVGTAQAVTTGNGSLVYAPPAGSAFDAAGTTYAKIIALKNNGTHNGELLVTYDQLVYVSGHQVYPIYRSTDGGSTWSHVSDVVPSSTFPSLTLTSQPFLYELPQAVGGLAAGTVLLAGNLMPADRSSSRIVLYKSTDRGSTWTYLSTVDTGGPAVYDPSPTSTTTTVWEPSFNIDASGNLVCYFSDERQKASGVLQAVVYRKSTDGGLTWGPVVNVAAVGNKSDRPGMITVAKLPNGKYIATYEVVNRPSQTLNTAPVYYKLSDDGVTWPSGLGTQIKLADGRGIGSSPYVRWVPAGGPNGMIVVASKWGLDSSGNINGGQDFFVNYNLGLGNWERLPFAVTYDASDTQGGFFSGFAQGIDVSPDGTTLYQATNVENASTTYNDIRVGTIPLNADHYEAERATVNNVSTVTHADASNGAKIGNINYSTSYVQFDVKAPAAGTYTVNVRYDNGTGATSSHLVSVNGGTAFTLSYPPTYDWGRFRWAQFTTALNAGTNTIRFSYNGTYAELDFIDVHRPGVAVPGEFKIVNRNSGKYLEIASALTTDGAGAGQWGDTDHMTQIWKVSSAGTSGYYTFTNKNSGKLLEIPSGSTANGTQADQRSSNGATYQHWSLTPTDSGYYKVPNRNSGKLLEIYQNSTADGAIADQWGDTGCACQQWTLVKEGIQ</sequence>
<feature type="chain" id="PRO_5047091215" description="CBM6 domain-containing protein" evidence="2">
    <location>
        <begin position="24"/>
        <end position="681"/>
    </location>
</feature>
<dbReference type="Pfam" id="PF13088">
    <property type="entry name" value="BNR_2"/>
    <property type="match status" value="1"/>
</dbReference>
<dbReference type="PROSITE" id="PS50231">
    <property type="entry name" value="RICIN_B_LECTIN"/>
    <property type="match status" value="1"/>
</dbReference>
<dbReference type="PROSITE" id="PS51175">
    <property type="entry name" value="CBM6"/>
    <property type="match status" value="1"/>
</dbReference>
<dbReference type="SUPFAM" id="SSF49785">
    <property type="entry name" value="Galactose-binding domain-like"/>
    <property type="match status" value="1"/>
</dbReference>
<keyword evidence="5" id="KW-1185">Reference proteome</keyword>
<dbReference type="PANTHER" id="PTHR38792:SF3">
    <property type="entry name" value="BNR_ASP-BOX REPEAT DOMAIN PROTEIN (AFU_ORTHOLOGUE AFUA_7G06430)-RELATED"/>
    <property type="match status" value="1"/>
</dbReference>
<dbReference type="EMBL" id="BOOF01000032">
    <property type="protein sequence ID" value="GIH64585.1"/>
    <property type="molecule type" value="Genomic_DNA"/>
</dbReference>
<dbReference type="Pfam" id="PF14200">
    <property type="entry name" value="RicinB_lectin_2"/>
    <property type="match status" value="1"/>
</dbReference>
<dbReference type="Gene3D" id="2.60.120.260">
    <property type="entry name" value="Galactose-binding domain-like"/>
    <property type="match status" value="1"/>
</dbReference>
<name>A0ABQ4GT91_9ACTN</name>
<protein>
    <recommendedName>
        <fullName evidence="3">CBM6 domain-containing protein</fullName>
    </recommendedName>
</protein>
<dbReference type="RefSeq" id="WP_204050803.1">
    <property type="nucleotide sequence ID" value="NZ_BOOF01000032.1"/>
</dbReference>
<dbReference type="Pfam" id="PF16990">
    <property type="entry name" value="CBM_35"/>
    <property type="match status" value="1"/>
</dbReference>
<dbReference type="CDD" id="cd04081">
    <property type="entry name" value="CBM35_galactosidase-like"/>
    <property type="match status" value="1"/>
</dbReference>
<dbReference type="InterPro" id="IPR035992">
    <property type="entry name" value="Ricin_B-like_lectins"/>
</dbReference>
<dbReference type="CDD" id="cd15482">
    <property type="entry name" value="Sialidase_non-viral"/>
    <property type="match status" value="1"/>
</dbReference>
<reference evidence="4 5" key="1">
    <citation type="submission" date="2021-01" db="EMBL/GenBank/DDBJ databases">
        <title>Whole genome shotgun sequence of Microbispora siamensis NBRC 104113.</title>
        <authorList>
            <person name="Komaki H."/>
            <person name="Tamura T."/>
        </authorList>
    </citation>
    <scope>NUCLEOTIDE SEQUENCE [LARGE SCALE GENOMIC DNA]</scope>
    <source>
        <strain evidence="4 5">NBRC 104113</strain>
    </source>
</reference>
<dbReference type="Gene3D" id="2.120.10.10">
    <property type="match status" value="1"/>
</dbReference>
<evidence type="ECO:0000259" key="3">
    <source>
        <dbReference type="PROSITE" id="PS51175"/>
    </source>
</evidence>